<dbReference type="EMBL" id="CP123735">
    <property type="protein sequence ID" value="WGO85501.1"/>
    <property type="molecule type" value="Genomic_DNA"/>
</dbReference>
<evidence type="ECO:0000313" key="11">
    <source>
        <dbReference type="Proteomes" id="UP000181860"/>
    </source>
</evidence>
<feature type="transmembrane region" description="Helical" evidence="6">
    <location>
        <begin position="391"/>
        <end position="409"/>
    </location>
</feature>
<evidence type="ECO:0000256" key="3">
    <source>
        <dbReference type="ARBA" id="ARBA00022729"/>
    </source>
</evidence>
<keyword evidence="1" id="KW-0134">Cell wall</keyword>
<dbReference type="InterPro" id="IPR041495">
    <property type="entry name" value="Mub_B2"/>
</dbReference>
<feature type="region of interest" description="Disordered" evidence="5">
    <location>
        <begin position="266"/>
        <end position="389"/>
    </location>
</feature>
<dbReference type="InterPro" id="IPR019931">
    <property type="entry name" value="LPXTG_anchor"/>
</dbReference>
<dbReference type="RefSeq" id="WP_025084280.1">
    <property type="nucleotide sequence ID" value="NZ_CP123735.1"/>
</dbReference>
<dbReference type="AlphaFoldDB" id="A0AAX3UCY8"/>
<feature type="domain" description="Mub B2-like" evidence="8">
    <location>
        <begin position="167"/>
        <end position="269"/>
    </location>
</feature>
<evidence type="ECO:0000256" key="4">
    <source>
        <dbReference type="ARBA" id="ARBA00023088"/>
    </source>
</evidence>
<name>A0AAX3UCY8_9LACO</name>
<keyword evidence="11" id="KW-1185">Reference proteome</keyword>
<evidence type="ECO:0000256" key="1">
    <source>
        <dbReference type="ARBA" id="ARBA00022512"/>
    </source>
</evidence>
<keyword evidence="6" id="KW-0812">Transmembrane</keyword>
<reference evidence="9 11" key="1">
    <citation type="submission" date="2016-10" db="EMBL/GenBank/DDBJ databases">
        <authorList>
            <person name="Varghese N."/>
            <person name="Submissions S."/>
        </authorList>
    </citation>
    <scope>NUCLEOTIDE SEQUENCE [LARGE SCALE GENOMIC DNA]</scope>
    <source>
        <strain evidence="9 11">ATCC 43761</strain>
    </source>
</reference>
<dbReference type="Gene3D" id="2.60.40.4300">
    <property type="match status" value="2"/>
</dbReference>
<feature type="compositionally biased region" description="Basic and acidic residues" evidence="5">
    <location>
        <begin position="303"/>
        <end position="318"/>
    </location>
</feature>
<evidence type="ECO:0000259" key="8">
    <source>
        <dbReference type="Pfam" id="PF17966"/>
    </source>
</evidence>
<feature type="compositionally biased region" description="Polar residues" evidence="5">
    <location>
        <begin position="340"/>
        <end position="374"/>
    </location>
</feature>
<evidence type="ECO:0000259" key="7">
    <source>
        <dbReference type="Pfam" id="PF00746"/>
    </source>
</evidence>
<protein>
    <submittedName>
        <fullName evidence="10">LPXTG cell wall anchor domain-containing protein</fullName>
    </submittedName>
    <submittedName>
        <fullName evidence="9">LPXTG-motif cell wall anchor domain-containing protein</fullName>
    </submittedName>
</protein>
<dbReference type="Proteomes" id="UP001242513">
    <property type="component" value="Chromosome"/>
</dbReference>
<feature type="domain" description="Gram-positive cocci surface proteins LPxTG" evidence="7">
    <location>
        <begin position="380"/>
        <end position="416"/>
    </location>
</feature>
<dbReference type="NCBIfam" id="TIGR01167">
    <property type="entry name" value="LPXTG_anchor"/>
    <property type="match status" value="1"/>
</dbReference>
<feature type="domain" description="Mub B2-like" evidence="8">
    <location>
        <begin position="2"/>
        <end position="97"/>
    </location>
</feature>
<accession>A0AAX3UCY8</accession>
<dbReference type="Gene3D" id="3.10.20.320">
    <property type="entry name" value="Putative peptidoglycan bound protein (lpxtg motif)"/>
    <property type="match status" value="1"/>
</dbReference>
<reference evidence="10" key="2">
    <citation type="journal article" date="2022" name="Food Funct.">
        <title>Lactobacillus kefiranofaciens ZW18 from Kefir enhances the anti-tumor effect of anti-programmed cell death 1 (PD-1) immunotherapy by modulating the gut microbiota.</title>
        <authorList>
            <person name="Zhao J."/>
            <person name="Wang Y."/>
            <person name="Wang J."/>
            <person name="Lv M."/>
            <person name="Zhou C."/>
            <person name="Jia L."/>
            <person name="Geng W."/>
        </authorList>
    </citation>
    <scope>NUCLEOTIDE SEQUENCE</scope>
    <source>
        <strain evidence="10">ZW18</strain>
    </source>
</reference>
<dbReference type="Pfam" id="PF17966">
    <property type="entry name" value="Muc_B2"/>
    <property type="match status" value="2"/>
</dbReference>
<keyword evidence="2" id="KW-0964">Secreted</keyword>
<organism evidence="10 12">
    <name type="scientific">Lactobacillus kefiranofaciens</name>
    <dbReference type="NCBI Taxonomy" id="267818"/>
    <lineage>
        <taxon>Bacteria</taxon>
        <taxon>Bacillati</taxon>
        <taxon>Bacillota</taxon>
        <taxon>Bacilli</taxon>
        <taxon>Lactobacillales</taxon>
        <taxon>Lactobacillaceae</taxon>
        <taxon>Lactobacillus</taxon>
    </lineage>
</organism>
<evidence type="ECO:0000256" key="5">
    <source>
        <dbReference type="SAM" id="MobiDB-lite"/>
    </source>
</evidence>
<evidence type="ECO:0000256" key="6">
    <source>
        <dbReference type="SAM" id="Phobius"/>
    </source>
</evidence>
<keyword evidence="4" id="KW-0572">Peptidoglycan-anchor</keyword>
<dbReference type="EMBL" id="FMXC01000041">
    <property type="protein sequence ID" value="SDA68415.1"/>
    <property type="molecule type" value="Genomic_DNA"/>
</dbReference>
<keyword evidence="6" id="KW-1133">Transmembrane helix</keyword>
<evidence type="ECO:0000313" key="10">
    <source>
        <dbReference type="EMBL" id="WGO85501.1"/>
    </source>
</evidence>
<evidence type="ECO:0000313" key="12">
    <source>
        <dbReference type="Proteomes" id="UP001242513"/>
    </source>
</evidence>
<keyword evidence="6" id="KW-0472">Membrane</keyword>
<gene>
    <name evidence="10" type="ORF">QEJ78_09070</name>
    <name evidence="9" type="ORF">SAMN02983011_02136</name>
</gene>
<reference evidence="10" key="3">
    <citation type="submission" date="2023-04" db="EMBL/GenBank/DDBJ databases">
        <authorList>
            <person name="Wang Y."/>
        </authorList>
    </citation>
    <scope>NUCLEOTIDE SEQUENCE</scope>
    <source>
        <strain evidence="10">ZW18</strain>
    </source>
</reference>
<keyword evidence="3" id="KW-0732">Signal</keyword>
<dbReference type="Proteomes" id="UP000181860">
    <property type="component" value="Unassembled WGS sequence"/>
</dbReference>
<proteinExistence type="predicted"/>
<sequence length="418" mass="45717">MKDVTRTINYEGLTAKQLGQIPEDQKKQTVEFTRTVKYDLVTGKIVPGSESPWTPSSGQFTGFTPKQFEGLIADKDVPNEDITADSKDSSITITYKAIPQQGQQVIHYVDTDDNNRLIGTQTLKGTEGSKVDFIPDIPANYEPSDKLPDKITIADGTPIISLKHKTTSNEKTKDVTRTITIVKPDGSKEVIKQIVTFTRTATFDEVTGKITYSDWKFDKSNAADPAKSQWDAYDVPTIAGYTPSQAAVAAKAVEVTTADEAITITYTQDEVVPPIPKPDESDKPQPKPTPEPDNNPELPSKPSTDETEVHVHSKDKIKSGPAVIKGYQNENAPLYEDMVTPSQAADRTNRVSPQGTEAEHNSATPTPKAANNQLAKREAKKNNLPQTGEQHTSVGIIGLLAMVLGFFGLTDHKKKKDE</sequence>
<evidence type="ECO:0000313" key="9">
    <source>
        <dbReference type="EMBL" id="SDA68415.1"/>
    </source>
</evidence>
<dbReference type="Pfam" id="PF00746">
    <property type="entry name" value="Gram_pos_anchor"/>
    <property type="match status" value="1"/>
</dbReference>
<evidence type="ECO:0000256" key="2">
    <source>
        <dbReference type="ARBA" id="ARBA00022525"/>
    </source>
</evidence>